<dbReference type="GO" id="GO:0005730">
    <property type="term" value="C:nucleolus"/>
    <property type="evidence" value="ECO:0007669"/>
    <property type="project" value="TreeGrafter"/>
</dbReference>
<keyword evidence="2" id="KW-0677">Repeat</keyword>
<dbReference type="InterPro" id="IPR035979">
    <property type="entry name" value="RBD_domain_sf"/>
</dbReference>
<dbReference type="AlphaFoldDB" id="A0A8T3CHY5"/>
<accession>A0A8T3CHY5</accession>
<keyword evidence="3 5" id="KW-0694">RNA-binding</keyword>
<evidence type="ECO:0000256" key="2">
    <source>
        <dbReference type="ARBA" id="ARBA00022737"/>
    </source>
</evidence>
<evidence type="ECO:0000313" key="9">
    <source>
        <dbReference type="Proteomes" id="UP000829720"/>
    </source>
</evidence>
<dbReference type="Proteomes" id="UP000829720">
    <property type="component" value="Unassembled WGS sequence"/>
</dbReference>
<protein>
    <recommendedName>
        <fullName evidence="7">RRM domain-containing protein</fullName>
    </recommendedName>
</protein>
<evidence type="ECO:0000256" key="5">
    <source>
        <dbReference type="PROSITE-ProRule" id="PRU00176"/>
    </source>
</evidence>
<gene>
    <name evidence="8" type="ORF">AGOR_G00231050</name>
</gene>
<name>A0A8T3CHY5_9TELE</name>
<dbReference type="Gene3D" id="3.30.70.330">
    <property type="match status" value="2"/>
</dbReference>
<evidence type="ECO:0000256" key="1">
    <source>
        <dbReference type="ARBA" id="ARBA00004123"/>
    </source>
</evidence>
<keyword evidence="4" id="KW-0539">Nucleus</keyword>
<feature type="region of interest" description="Disordered" evidence="6">
    <location>
        <begin position="73"/>
        <end position="98"/>
    </location>
</feature>
<proteinExistence type="predicted"/>
<evidence type="ECO:0000259" key="7">
    <source>
        <dbReference type="PROSITE" id="PS50102"/>
    </source>
</evidence>
<keyword evidence="9" id="KW-1185">Reference proteome</keyword>
<dbReference type="GO" id="GO:0003729">
    <property type="term" value="F:mRNA binding"/>
    <property type="evidence" value="ECO:0007669"/>
    <property type="project" value="TreeGrafter"/>
</dbReference>
<dbReference type="InterPro" id="IPR000504">
    <property type="entry name" value="RRM_dom"/>
</dbReference>
<evidence type="ECO:0000256" key="4">
    <source>
        <dbReference type="ARBA" id="ARBA00023242"/>
    </source>
</evidence>
<dbReference type="OrthoDB" id="439808at2759"/>
<comment type="caution">
    <text evidence="8">The sequence shown here is derived from an EMBL/GenBank/DDBJ whole genome shotgun (WGS) entry which is preliminary data.</text>
</comment>
<evidence type="ECO:0000313" key="8">
    <source>
        <dbReference type="EMBL" id="KAI1883400.1"/>
    </source>
</evidence>
<evidence type="ECO:0000256" key="6">
    <source>
        <dbReference type="SAM" id="MobiDB-lite"/>
    </source>
</evidence>
<dbReference type="PANTHER" id="PTHR48039:SF5">
    <property type="entry name" value="RNA-BINDING PROTEIN 28"/>
    <property type="match status" value="1"/>
</dbReference>
<dbReference type="InterPro" id="IPR051945">
    <property type="entry name" value="RRM_MRD1_RNA_proc_ribogen"/>
</dbReference>
<dbReference type="PANTHER" id="PTHR48039">
    <property type="entry name" value="RNA-BINDING MOTIF PROTEIN 14B"/>
    <property type="match status" value="1"/>
</dbReference>
<dbReference type="EMBL" id="JAERUA010000023">
    <property type="protein sequence ID" value="KAI1883400.1"/>
    <property type="molecule type" value="Genomic_DNA"/>
</dbReference>
<dbReference type="InterPro" id="IPR012677">
    <property type="entry name" value="Nucleotide-bd_a/b_plait_sf"/>
</dbReference>
<organism evidence="8 9">
    <name type="scientific">Albula goreensis</name>
    <dbReference type="NCBI Taxonomy" id="1534307"/>
    <lineage>
        <taxon>Eukaryota</taxon>
        <taxon>Metazoa</taxon>
        <taxon>Chordata</taxon>
        <taxon>Craniata</taxon>
        <taxon>Vertebrata</taxon>
        <taxon>Euteleostomi</taxon>
        <taxon>Actinopterygii</taxon>
        <taxon>Neopterygii</taxon>
        <taxon>Teleostei</taxon>
        <taxon>Albuliformes</taxon>
        <taxon>Albulidae</taxon>
        <taxon>Albula</taxon>
    </lineage>
</organism>
<dbReference type="SUPFAM" id="SSF54928">
    <property type="entry name" value="RNA-binding domain, RBD"/>
    <property type="match status" value="1"/>
</dbReference>
<reference evidence="8" key="1">
    <citation type="submission" date="2021-01" db="EMBL/GenBank/DDBJ databases">
        <authorList>
            <person name="Zahm M."/>
            <person name="Roques C."/>
            <person name="Cabau C."/>
            <person name="Klopp C."/>
            <person name="Donnadieu C."/>
            <person name="Jouanno E."/>
            <person name="Lampietro C."/>
            <person name="Louis A."/>
            <person name="Herpin A."/>
            <person name="Echchiki A."/>
            <person name="Berthelot C."/>
            <person name="Parey E."/>
            <person name="Roest-Crollius H."/>
            <person name="Braasch I."/>
            <person name="Postlethwait J."/>
            <person name="Bobe J."/>
            <person name="Montfort J."/>
            <person name="Bouchez O."/>
            <person name="Begum T."/>
            <person name="Mejri S."/>
            <person name="Adams A."/>
            <person name="Chen W.-J."/>
            <person name="Guiguen Y."/>
        </authorList>
    </citation>
    <scope>NUCLEOTIDE SEQUENCE</scope>
    <source>
        <tissue evidence="8">Blood</tissue>
    </source>
</reference>
<dbReference type="Pfam" id="PF00076">
    <property type="entry name" value="RRM_1"/>
    <property type="match status" value="1"/>
</dbReference>
<evidence type="ECO:0000256" key="3">
    <source>
        <dbReference type="ARBA" id="ARBA00022884"/>
    </source>
</evidence>
<comment type="subcellular location">
    <subcellularLocation>
        <location evidence="1">Nucleus</location>
    </subcellularLocation>
</comment>
<sequence>MDLIITVGDQWANGGNLFEIGPVKNCFVVKEKGTDKCRGFGYVTFAMVDDSQRALKEIKEYDGKKISVVVAKRKQNDKKKAAPKQPAPEDQKPKGLKKNQLKARLIIRNLSFKCSADDLRQVFSELARFWMSTFL</sequence>
<dbReference type="PROSITE" id="PS50102">
    <property type="entry name" value="RRM"/>
    <property type="match status" value="1"/>
</dbReference>
<feature type="domain" description="RRM" evidence="7">
    <location>
        <begin position="16"/>
        <end position="73"/>
    </location>
</feature>